<sequence length="342" mass="39085">MIFVTGATGILGRVIVLELLKRGKKVRAAKRKSSNLKEVRHSYQFYTDHPDDFFNKIEWIDIDFEDMDSLESALNGVEEVYHCAAVVSFHPAKRKEMFNTNIEGTQNLLYACDGSSVKKFLFVSSMAVFDGLNEEGMIDEKSDFNPKLDHSDYAVSKHFSEMEAWRAAAEGLNVTIINPGIIIGSGNWNSSSGELFGSFEKYPFAMRGTAAYVDVRDVATIAVELMDKNIFDQKFILISENKKYRDIANYIRKKLHLKPVKVISKSILTMGYLMNLLFGWAFPMLRMMNKVNLDTVSNNDLVSNKKIRKLLNFEFIPVNESIDFHLENYIKDKNNTAFDFTH</sequence>
<dbReference type="EMBL" id="QPIE01000004">
    <property type="protein sequence ID" value="RCU43007.1"/>
    <property type="molecule type" value="Genomic_DNA"/>
</dbReference>
<dbReference type="RefSeq" id="WP_114303593.1">
    <property type="nucleotide sequence ID" value="NZ_QPIE01000004.1"/>
</dbReference>
<name>A0A368MXN5_9FLAO</name>
<gene>
    <name evidence="2" type="ORF">DQ356_06105</name>
</gene>
<keyword evidence="3" id="KW-1185">Reference proteome</keyword>
<comment type="caution">
    <text evidence="2">The sequence shown here is derived from an EMBL/GenBank/DDBJ whole genome shotgun (WGS) entry which is preliminary data.</text>
</comment>
<dbReference type="GO" id="GO:0004029">
    <property type="term" value="F:aldehyde dehydrogenase (NAD+) activity"/>
    <property type="evidence" value="ECO:0007669"/>
    <property type="project" value="TreeGrafter"/>
</dbReference>
<evidence type="ECO:0000259" key="1">
    <source>
        <dbReference type="Pfam" id="PF01370"/>
    </source>
</evidence>
<evidence type="ECO:0000313" key="2">
    <source>
        <dbReference type="EMBL" id="RCU43007.1"/>
    </source>
</evidence>
<dbReference type="Proteomes" id="UP000252172">
    <property type="component" value="Unassembled WGS sequence"/>
</dbReference>
<dbReference type="OrthoDB" id="596910at2"/>
<dbReference type="GO" id="GO:0005737">
    <property type="term" value="C:cytoplasm"/>
    <property type="evidence" value="ECO:0007669"/>
    <property type="project" value="TreeGrafter"/>
</dbReference>
<organism evidence="2 3">
    <name type="scientific">Chryseobacterium lacus</name>
    <dbReference type="NCBI Taxonomy" id="2058346"/>
    <lineage>
        <taxon>Bacteria</taxon>
        <taxon>Pseudomonadati</taxon>
        <taxon>Bacteroidota</taxon>
        <taxon>Flavobacteriia</taxon>
        <taxon>Flavobacteriales</taxon>
        <taxon>Weeksellaceae</taxon>
        <taxon>Chryseobacterium group</taxon>
        <taxon>Chryseobacterium</taxon>
    </lineage>
</organism>
<dbReference type="InterPro" id="IPR001509">
    <property type="entry name" value="Epimerase_deHydtase"/>
</dbReference>
<proteinExistence type="predicted"/>
<protein>
    <submittedName>
        <fullName evidence="2">NAD-dependent epimerase/dehydratase family protein</fullName>
    </submittedName>
</protein>
<reference evidence="2 3" key="1">
    <citation type="submission" date="2018-07" db="EMBL/GenBank/DDBJ databases">
        <title>Chryseobacterium lacus sp. nov., isolated from lake water.</title>
        <authorList>
            <person name="Li C.-M."/>
        </authorList>
    </citation>
    <scope>NUCLEOTIDE SEQUENCE [LARGE SCALE GENOMIC DNA]</scope>
    <source>
        <strain evidence="2 3">YLOS41</strain>
    </source>
</reference>
<dbReference type="Gene3D" id="3.40.50.720">
    <property type="entry name" value="NAD(P)-binding Rossmann-like Domain"/>
    <property type="match status" value="1"/>
</dbReference>
<dbReference type="AlphaFoldDB" id="A0A368MXN5"/>
<dbReference type="InterPro" id="IPR036291">
    <property type="entry name" value="NAD(P)-bd_dom_sf"/>
</dbReference>
<accession>A0A368MXN5</accession>
<feature type="domain" description="NAD-dependent epimerase/dehydratase" evidence="1">
    <location>
        <begin position="2"/>
        <end position="195"/>
    </location>
</feature>
<dbReference type="PANTHER" id="PTHR48079:SF6">
    <property type="entry name" value="NAD(P)-BINDING DOMAIN-CONTAINING PROTEIN-RELATED"/>
    <property type="match status" value="1"/>
</dbReference>
<dbReference type="InterPro" id="IPR051783">
    <property type="entry name" value="NAD(P)-dependent_oxidoreduct"/>
</dbReference>
<evidence type="ECO:0000313" key="3">
    <source>
        <dbReference type="Proteomes" id="UP000252172"/>
    </source>
</evidence>
<dbReference type="PANTHER" id="PTHR48079">
    <property type="entry name" value="PROTEIN YEEZ"/>
    <property type="match status" value="1"/>
</dbReference>
<dbReference type="SUPFAM" id="SSF51735">
    <property type="entry name" value="NAD(P)-binding Rossmann-fold domains"/>
    <property type="match status" value="1"/>
</dbReference>
<dbReference type="Pfam" id="PF01370">
    <property type="entry name" value="Epimerase"/>
    <property type="match status" value="1"/>
</dbReference>